<organism evidence="7">
    <name type="scientific">Cladocopium goreaui</name>
    <dbReference type="NCBI Taxonomy" id="2562237"/>
    <lineage>
        <taxon>Eukaryota</taxon>
        <taxon>Sar</taxon>
        <taxon>Alveolata</taxon>
        <taxon>Dinophyceae</taxon>
        <taxon>Suessiales</taxon>
        <taxon>Symbiodiniaceae</taxon>
        <taxon>Cladocopium</taxon>
    </lineage>
</organism>
<evidence type="ECO:0000313" key="9">
    <source>
        <dbReference type="Proteomes" id="UP001152797"/>
    </source>
</evidence>
<reference evidence="7" key="1">
    <citation type="submission" date="2022-10" db="EMBL/GenBank/DDBJ databases">
        <authorList>
            <person name="Chen Y."/>
            <person name="Dougan E. K."/>
            <person name="Chan C."/>
            <person name="Rhodes N."/>
            <person name="Thang M."/>
        </authorList>
    </citation>
    <scope>NUCLEOTIDE SEQUENCE</scope>
</reference>
<dbReference type="PANTHER" id="PTHR13072:SF0">
    <property type="entry name" value="DYNACTIN SUBUNIT 6"/>
    <property type="match status" value="1"/>
</dbReference>
<dbReference type="EMBL" id="CAMXCT030000420">
    <property type="protein sequence ID" value="CAL4765862.1"/>
    <property type="molecule type" value="Genomic_DNA"/>
</dbReference>
<comment type="caution">
    <text evidence="7">The sequence shown here is derived from an EMBL/GenBank/DDBJ whole genome shotgun (WGS) entry which is preliminary data.</text>
</comment>
<evidence type="ECO:0000313" key="7">
    <source>
        <dbReference type="EMBL" id="CAI3978550.1"/>
    </source>
</evidence>
<keyword evidence="5" id="KW-0206">Cytoskeleton</keyword>
<dbReference type="EMBL" id="CAMXCT010000420">
    <property type="protein sequence ID" value="CAI3978550.1"/>
    <property type="molecule type" value="Genomic_DNA"/>
</dbReference>
<gene>
    <name evidence="7" type="ORF">C1SCF055_LOCUS6595</name>
</gene>
<dbReference type="Gene3D" id="2.160.10.10">
    <property type="entry name" value="Hexapeptide repeat proteins"/>
    <property type="match status" value="1"/>
</dbReference>
<evidence type="ECO:0000313" key="8">
    <source>
        <dbReference type="EMBL" id="CAL1131925.1"/>
    </source>
</evidence>
<evidence type="ECO:0000256" key="1">
    <source>
        <dbReference type="ARBA" id="ARBA00004245"/>
    </source>
</evidence>
<dbReference type="InterPro" id="IPR011004">
    <property type="entry name" value="Trimer_LpxA-like_sf"/>
</dbReference>
<dbReference type="GO" id="GO:0007052">
    <property type="term" value="P:mitotic spindle organization"/>
    <property type="evidence" value="ECO:0007669"/>
    <property type="project" value="TreeGrafter"/>
</dbReference>
<dbReference type="EMBL" id="CAMXCT020000420">
    <property type="protein sequence ID" value="CAL1131925.1"/>
    <property type="molecule type" value="Genomic_DNA"/>
</dbReference>
<proteinExistence type="inferred from homology"/>
<sequence length="186" mass="19602">MAAKLATSTQSLVQCEVHKDAVVCQDAKVQGSHGIKVGEGTVVHPASIIHAEAGPIVIGCFNIIEEQVEIVNSSEVPLVIGDHNMLEVGSKVLGEGGRRVGDANVLECRSVLKPGSSVSNGCTLGACTWLEGETLSDETVVVGPGLRHVESGAKETHVQAVTKFIEVLKETLPRSHHLRKSNVKST</sequence>
<evidence type="ECO:0000256" key="6">
    <source>
        <dbReference type="ARBA" id="ARBA00034687"/>
    </source>
</evidence>
<reference evidence="8" key="2">
    <citation type="submission" date="2024-04" db="EMBL/GenBank/DDBJ databases">
        <authorList>
            <person name="Chen Y."/>
            <person name="Shah S."/>
            <person name="Dougan E. K."/>
            <person name="Thang M."/>
            <person name="Chan C."/>
        </authorList>
    </citation>
    <scope>NUCLEOTIDE SEQUENCE [LARGE SCALE GENOMIC DNA]</scope>
</reference>
<evidence type="ECO:0000256" key="2">
    <source>
        <dbReference type="ARBA" id="ARBA00007719"/>
    </source>
</evidence>
<dbReference type="Proteomes" id="UP001152797">
    <property type="component" value="Unassembled WGS sequence"/>
</dbReference>
<evidence type="ECO:0000256" key="5">
    <source>
        <dbReference type="ARBA" id="ARBA00023212"/>
    </source>
</evidence>
<protein>
    <recommendedName>
        <fullName evidence="3">Dynactin subunit 6</fullName>
    </recommendedName>
</protein>
<evidence type="ECO:0000256" key="4">
    <source>
        <dbReference type="ARBA" id="ARBA00022490"/>
    </source>
</evidence>
<dbReference type="PANTHER" id="PTHR13072">
    <property type="entry name" value="DYNACTIN 6"/>
    <property type="match status" value="1"/>
</dbReference>
<dbReference type="OrthoDB" id="2355at2759"/>
<dbReference type="GO" id="GO:0005869">
    <property type="term" value="C:dynactin complex"/>
    <property type="evidence" value="ECO:0007669"/>
    <property type="project" value="InterPro"/>
</dbReference>
<keyword evidence="4" id="KW-0963">Cytoplasm</keyword>
<dbReference type="InterPro" id="IPR027777">
    <property type="entry name" value="DCTN6"/>
</dbReference>
<comment type="function">
    <text evidence="6">Part of the dynactin complex that activates the molecular motor dynein for ultra-processive transport along microtubules.</text>
</comment>
<keyword evidence="9" id="KW-1185">Reference proteome</keyword>
<dbReference type="GO" id="GO:0070840">
    <property type="term" value="F:dynein complex binding"/>
    <property type="evidence" value="ECO:0007669"/>
    <property type="project" value="TreeGrafter"/>
</dbReference>
<accession>A0A9P1BTS5</accession>
<dbReference type="AlphaFoldDB" id="A0A9P1BTS5"/>
<comment type="similarity">
    <text evidence="2">Belongs to the dynactin subunits 5/6 family. Dynactin subunit 6 subfamily.</text>
</comment>
<comment type="subcellular location">
    <subcellularLocation>
        <location evidence="1">Cytoplasm</location>
        <location evidence="1">Cytoskeleton</location>
    </subcellularLocation>
</comment>
<name>A0A9P1BTS5_9DINO</name>
<evidence type="ECO:0000256" key="3">
    <source>
        <dbReference type="ARBA" id="ARBA00016573"/>
    </source>
</evidence>
<dbReference type="SUPFAM" id="SSF51161">
    <property type="entry name" value="Trimeric LpxA-like enzymes"/>
    <property type="match status" value="1"/>
</dbReference>